<dbReference type="AlphaFoldDB" id="A0A918YVL7"/>
<dbReference type="Pfam" id="PF03658">
    <property type="entry name" value="Ub-RnfH"/>
    <property type="match status" value="1"/>
</dbReference>
<evidence type="ECO:0000313" key="3">
    <source>
        <dbReference type="EMBL" id="GHE26105.1"/>
    </source>
</evidence>
<evidence type="ECO:0000256" key="2">
    <source>
        <dbReference type="HAMAP-Rule" id="MF_00460"/>
    </source>
</evidence>
<dbReference type="SUPFAM" id="SSF54285">
    <property type="entry name" value="MoaD/ThiS"/>
    <property type="match status" value="1"/>
</dbReference>
<dbReference type="HAMAP" id="MF_00460">
    <property type="entry name" value="UPF0125_RnfH"/>
    <property type="match status" value="1"/>
</dbReference>
<reference evidence="3" key="2">
    <citation type="submission" date="2020-09" db="EMBL/GenBank/DDBJ databases">
        <authorList>
            <person name="Sun Q."/>
            <person name="Kim S."/>
        </authorList>
    </citation>
    <scope>NUCLEOTIDE SEQUENCE</scope>
    <source>
        <strain evidence="3">KCTC 32020</strain>
    </source>
</reference>
<gene>
    <name evidence="3" type="ORF">GCM10007167_03990</name>
</gene>
<proteinExistence type="inferred from homology"/>
<reference evidence="3" key="1">
    <citation type="journal article" date="2014" name="Int. J. Syst. Evol. Microbiol.">
        <title>Complete genome sequence of Corynebacterium casei LMG S-19264T (=DSM 44701T), isolated from a smear-ripened cheese.</title>
        <authorList>
            <consortium name="US DOE Joint Genome Institute (JGI-PGF)"/>
            <person name="Walter F."/>
            <person name="Albersmeier A."/>
            <person name="Kalinowski J."/>
            <person name="Ruckert C."/>
        </authorList>
    </citation>
    <scope>NUCLEOTIDE SEQUENCE</scope>
    <source>
        <strain evidence="3">KCTC 32020</strain>
    </source>
</reference>
<sequence length="88" mass="9454">MPAVTVVRAWPRRFESIALDLPAGACVRDALSAAGLAPDAPCAVHGVRVAADAPLADGDRVEVLRPLLIDPKEARRRRVAARRNPEPR</sequence>
<dbReference type="Proteomes" id="UP000636453">
    <property type="component" value="Unassembled WGS sequence"/>
</dbReference>
<protein>
    <recommendedName>
        <fullName evidence="2">UPF0125 protein GCM10007167_03990</fullName>
    </recommendedName>
</protein>
<dbReference type="InterPro" id="IPR005346">
    <property type="entry name" value="RnfH"/>
</dbReference>
<dbReference type="InterPro" id="IPR037021">
    <property type="entry name" value="RnfH_sf"/>
</dbReference>
<comment type="caution">
    <text evidence="3">The sequence shown here is derived from an EMBL/GenBank/DDBJ whole genome shotgun (WGS) entry which is preliminary data.</text>
</comment>
<keyword evidence="4" id="KW-1185">Reference proteome</keyword>
<name>A0A918YVL7_9GAMM</name>
<dbReference type="EMBL" id="BNCF01000001">
    <property type="protein sequence ID" value="GHE26105.1"/>
    <property type="molecule type" value="Genomic_DNA"/>
</dbReference>
<organism evidence="3 4">
    <name type="scientific">Vulcaniibacterium thermophilum</name>
    <dbReference type="NCBI Taxonomy" id="1169913"/>
    <lineage>
        <taxon>Bacteria</taxon>
        <taxon>Pseudomonadati</taxon>
        <taxon>Pseudomonadota</taxon>
        <taxon>Gammaproteobacteria</taxon>
        <taxon>Lysobacterales</taxon>
        <taxon>Lysobacteraceae</taxon>
        <taxon>Vulcaniibacterium</taxon>
    </lineage>
</organism>
<evidence type="ECO:0000256" key="1">
    <source>
        <dbReference type="ARBA" id="ARBA00010645"/>
    </source>
</evidence>
<dbReference type="InterPro" id="IPR016155">
    <property type="entry name" value="Mopterin_synth/thiamin_S_b"/>
</dbReference>
<comment type="similarity">
    <text evidence="1 2">Belongs to the UPF0125 (RnfH) family.</text>
</comment>
<dbReference type="PANTHER" id="PTHR37483">
    <property type="entry name" value="UPF0125 PROTEIN RATB"/>
    <property type="match status" value="1"/>
</dbReference>
<dbReference type="PANTHER" id="PTHR37483:SF1">
    <property type="entry name" value="UPF0125 PROTEIN RATB"/>
    <property type="match status" value="1"/>
</dbReference>
<evidence type="ECO:0000313" key="4">
    <source>
        <dbReference type="Proteomes" id="UP000636453"/>
    </source>
</evidence>
<dbReference type="OrthoDB" id="9796575at2"/>
<dbReference type="Gene3D" id="3.10.20.280">
    <property type="entry name" value="RnfH-like"/>
    <property type="match status" value="1"/>
</dbReference>
<accession>A0A918YVL7</accession>
<dbReference type="RefSeq" id="WP_146472805.1">
    <property type="nucleotide sequence ID" value="NZ_BNCF01000001.1"/>
</dbReference>